<evidence type="ECO:0000313" key="2">
    <source>
        <dbReference type="EMBL" id="SNY17649.1"/>
    </source>
</evidence>
<accession>A0A285G276</accession>
<dbReference type="Proteomes" id="UP000219573">
    <property type="component" value="Unassembled WGS sequence"/>
</dbReference>
<dbReference type="PANTHER" id="PTHR13355:SF11">
    <property type="entry name" value="GLUCOSAMINE 6-PHOSPHATE N-ACETYLTRANSFERASE"/>
    <property type="match status" value="1"/>
</dbReference>
<dbReference type="AlphaFoldDB" id="A0A285G276"/>
<protein>
    <submittedName>
        <fullName evidence="2">Predicted N-acyltransferase, GNAT family</fullName>
    </submittedName>
</protein>
<gene>
    <name evidence="2" type="ORF">SAMN06265827_104172</name>
</gene>
<name>A0A285G276_9FIRM</name>
<dbReference type="InterPro" id="IPR039143">
    <property type="entry name" value="GNPNAT1-like"/>
</dbReference>
<keyword evidence="2" id="KW-0808">Transferase</keyword>
<keyword evidence="2" id="KW-0012">Acyltransferase</keyword>
<dbReference type="EMBL" id="OBDZ01000004">
    <property type="protein sequence ID" value="SNY17649.1"/>
    <property type="molecule type" value="Genomic_DNA"/>
</dbReference>
<evidence type="ECO:0000259" key="1">
    <source>
        <dbReference type="PROSITE" id="PS51186"/>
    </source>
</evidence>
<sequence>MTNMEFKIVTREKDLQRAFKLRREVFIGEQGVPAELELDEDDKRAIHFIVQTPEAVIGTCRLLLVNDNLAKVQRMAIKKEYRNKGVGSRLLSEVMDFAKKEGLEELLLHAQTHAVAFYKNNGFNVLSEDIIEEAGIEHLKMNKIL</sequence>
<dbReference type="Pfam" id="PF13673">
    <property type="entry name" value="Acetyltransf_10"/>
    <property type="match status" value="1"/>
</dbReference>
<dbReference type="Gene3D" id="3.40.630.30">
    <property type="match status" value="1"/>
</dbReference>
<dbReference type="CDD" id="cd04301">
    <property type="entry name" value="NAT_SF"/>
    <property type="match status" value="1"/>
</dbReference>
<dbReference type="InterPro" id="IPR000182">
    <property type="entry name" value="GNAT_dom"/>
</dbReference>
<dbReference type="OrthoDB" id="9796171at2"/>
<feature type="domain" description="N-acetyltransferase" evidence="1">
    <location>
        <begin position="4"/>
        <end position="145"/>
    </location>
</feature>
<organism evidence="2 3">
    <name type="scientific">Orenia metallireducens</name>
    <dbReference type="NCBI Taxonomy" id="1413210"/>
    <lineage>
        <taxon>Bacteria</taxon>
        <taxon>Bacillati</taxon>
        <taxon>Bacillota</taxon>
        <taxon>Clostridia</taxon>
        <taxon>Halanaerobiales</taxon>
        <taxon>Halobacteroidaceae</taxon>
        <taxon>Orenia</taxon>
    </lineage>
</organism>
<dbReference type="GO" id="GO:0004343">
    <property type="term" value="F:glucosamine 6-phosphate N-acetyltransferase activity"/>
    <property type="evidence" value="ECO:0007669"/>
    <property type="project" value="TreeGrafter"/>
</dbReference>
<dbReference type="PROSITE" id="PS51186">
    <property type="entry name" value="GNAT"/>
    <property type="match status" value="1"/>
</dbReference>
<evidence type="ECO:0000313" key="3">
    <source>
        <dbReference type="Proteomes" id="UP000219573"/>
    </source>
</evidence>
<dbReference type="PANTHER" id="PTHR13355">
    <property type="entry name" value="GLUCOSAMINE 6-PHOSPHATE N-ACETYLTRANSFERASE"/>
    <property type="match status" value="1"/>
</dbReference>
<dbReference type="STRING" id="1413210.U472_00795"/>
<dbReference type="InterPro" id="IPR016181">
    <property type="entry name" value="Acyl_CoA_acyltransferase"/>
</dbReference>
<proteinExistence type="predicted"/>
<reference evidence="3" key="1">
    <citation type="submission" date="2017-09" db="EMBL/GenBank/DDBJ databases">
        <authorList>
            <person name="Varghese N."/>
            <person name="Submissions S."/>
        </authorList>
    </citation>
    <scope>NUCLEOTIDE SEQUENCE [LARGE SCALE GENOMIC DNA]</scope>
    <source>
        <strain evidence="3">MSL47</strain>
    </source>
</reference>
<dbReference type="SUPFAM" id="SSF55729">
    <property type="entry name" value="Acyl-CoA N-acyltransferases (Nat)"/>
    <property type="match status" value="1"/>
</dbReference>
<keyword evidence="3" id="KW-1185">Reference proteome</keyword>